<comment type="caution">
    <text evidence="3">The sequence shown here is derived from an EMBL/GenBank/DDBJ whole genome shotgun (WGS) entry which is preliminary data.</text>
</comment>
<accession>A0A365H504</accession>
<reference evidence="3 4" key="1">
    <citation type="submission" date="2018-06" db="EMBL/GenBank/DDBJ databases">
        <title>Actinomadura craniellae sp. nov. isolated from marine sponge Craniella sp.</title>
        <authorList>
            <person name="Li L."/>
            <person name="Xu Q.H."/>
            <person name="Lin H.W."/>
            <person name="Lu Y.H."/>
        </authorList>
    </citation>
    <scope>NUCLEOTIDE SEQUENCE [LARGE SCALE GENOMIC DNA]</scope>
    <source>
        <strain evidence="3 4">LHW63021</strain>
    </source>
</reference>
<dbReference type="InterPro" id="IPR013094">
    <property type="entry name" value="AB_hydrolase_3"/>
</dbReference>
<keyword evidence="1 3" id="KW-0378">Hydrolase</keyword>
<dbReference type="GO" id="GO:0016787">
    <property type="term" value="F:hydrolase activity"/>
    <property type="evidence" value="ECO:0007669"/>
    <property type="project" value="UniProtKB-KW"/>
</dbReference>
<organism evidence="3 4">
    <name type="scientific">Actinomadura craniellae</name>
    <dbReference type="NCBI Taxonomy" id="2231787"/>
    <lineage>
        <taxon>Bacteria</taxon>
        <taxon>Bacillati</taxon>
        <taxon>Actinomycetota</taxon>
        <taxon>Actinomycetes</taxon>
        <taxon>Streptosporangiales</taxon>
        <taxon>Thermomonosporaceae</taxon>
        <taxon>Actinomadura</taxon>
    </lineage>
</organism>
<gene>
    <name evidence="3" type="ORF">DPM19_17615</name>
</gene>
<keyword evidence="4" id="KW-1185">Reference proteome</keyword>
<dbReference type="SUPFAM" id="SSF53474">
    <property type="entry name" value="alpha/beta-Hydrolases"/>
    <property type="match status" value="1"/>
</dbReference>
<dbReference type="PANTHER" id="PTHR48081:SF8">
    <property type="entry name" value="ALPHA_BETA HYDROLASE FOLD-3 DOMAIN-CONTAINING PROTEIN-RELATED"/>
    <property type="match status" value="1"/>
</dbReference>
<dbReference type="PANTHER" id="PTHR48081">
    <property type="entry name" value="AB HYDROLASE SUPERFAMILY PROTEIN C4A8.06C"/>
    <property type="match status" value="1"/>
</dbReference>
<name>A0A365H504_9ACTN</name>
<dbReference type="Gene3D" id="3.40.50.1820">
    <property type="entry name" value="alpha/beta hydrolase"/>
    <property type="match status" value="1"/>
</dbReference>
<dbReference type="RefSeq" id="WP_111869098.1">
    <property type="nucleotide sequence ID" value="NZ_QLYX01000007.1"/>
</dbReference>
<dbReference type="InterPro" id="IPR029058">
    <property type="entry name" value="AB_hydrolase_fold"/>
</dbReference>
<dbReference type="EMBL" id="QLYX01000007">
    <property type="protein sequence ID" value="RAY14190.1"/>
    <property type="molecule type" value="Genomic_DNA"/>
</dbReference>
<protein>
    <submittedName>
        <fullName evidence="3">Alpha/beta hydrolase</fullName>
    </submittedName>
</protein>
<feature type="domain" description="Alpha/beta hydrolase fold-3" evidence="2">
    <location>
        <begin position="98"/>
        <end position="304"/>
    </location>
</feature>
<evidence type="ECO:0000313" key="3">
    <source>
        <dbReference type="EMBL" id="RAY14190.1"/>
    </source>
</evidence>
<sequence>MTATDPRPGPPPPFDPELAPALRVINEFLAPGAFGDAGAVAMMRQAVPNAGQPANETFARGGAFEVEERTVPGPAGAPDISLLICRPAAALDPTPAIYHMHGGGMVVGDNRTGLSEILDLVKELETAVVSVEYRLAPETPHPGPVEDCYAGLVWTAEHAAELGIDPERIIVGGASAGGGLAAALALLARDRGGPALFGQLLMCPMLDDRNDTPSARQMAGLGVWDRSSNAGGWSALLGDARGTDGVSPYAAPARAADLSGLPPAYIDVGSAETFRDEDTAYAGRIWQAGGQAELHVWPGGFHGFDLMVPQAVISQDARAARTRWLRRLLAA</sequence>
<dbReference type="Proteomes" id="UP000251891">
    <property type="component" value="Unassembled WGS sequence"/>
</dbReference>
<dbReference type="Pfam" id="PF07859">
    <property type="entry name" value="Abhydrolase_3"/>
    <property type="match status" value="1"/>
</dbReference>
<proteinExistence type="predicted"/>
<dbReference type="OrthoDB" id="3209779at2"/>
<dbReference type="AlphaFoldDB" id="A0A365H504"/>
<evidence type="ECO:0000313" key="4">
    <source>
        <dbReference type="Proteomes" id="UP000251891"/>
    </source>
</evidence>
<evidence type="ECO:0000256" key="1">
    <source>
        <dbReference type="ARBA" id="ARBA00022801"/>
    </source>
</evidence>
<evidence type="ECO:0000259" key="2">
    <source>
        <dbReference type="Pfam" id="PF07859"/>
    </source>
</evidence>
<dbReference type="InterPro" id="IPR050300">
    <property type="entry name" value="GDXG_lipolytic_enzyme"/>
</dbReference>